<accession>A0A931I681</accession>
<evidence type="ECO:0000313" key="3">
    <source>
        <dbReference type="EMBL" id="MBH0240003.1"/>
    </source>
</evidence>
<dbReference type="Pfam" id="PF03235">
    <property type="entry name" value="GmrSD_N"/>
    <property type="match status" value="1"/>
</dbReference>
<sequence length="610" mass="68695">MPDEKAKRLIAPRHQSVARLLGAQQTFQAPRYQRNYAWGNHEISTFLRDMANCLQSRLAGGEGKHHFFGGLVTVDAPIPASSRSNLEVVDGQQRLATFAMLISQIRHALVAVASALETGDKLKPVLEQRAAMIATSYEVLQDEIQLENIEVARVQLSAPDQPFFAALLAGGTPAQERKSHRLLADAYKQIGEYVRELIDSVADAPAKAERLHYLHEVLKTDWTIIHMAATDKDDAYMLFQVLNDRGVSLTEGELLRSATLEAMEKAAGLGQISEVEELWDEVLAEEPHIVRNAIGWLYASQIGQWPSRGTSLDDYMLAFFPAVSRDTRLDTRGVGELVEQMRRLATEFRGIKSLTAGDWPISAAGSNSWQRNRLRLLTFHLRYTDCISLLIAATNLPCAVFTRLVVLLERFAFRYHVIGEGPRDRAQAVLNRFAVDIRRNAEAFEMAALRGELHVLVERFVPDATFMAAVEQLRYTRGQFGNKPLKYLLMTLEDFHRWFDDNPQGDPVCRDETRILDFESGTIEHVYAQHADDQDPALDAMVDTLGNLTFLSGPENDRLGSRAFAHKRPLFQESGLTMNRRIGQREAWTVQAIEERAAQLVAMAMRIFQI</sequence>
<gene>
    <name evidence="3" type="ORF">I5731_19435</name>
</gene>
<dbReference type="Proteomes" id="UP000631694">
    <property type="component" value="Unassembled WGS sequence"/>
</dbReference>
<protein>
    <submittedName>
        <fullName evidence="3">DUF262 domain-containing protein</fullName>
    </submittedName>
</protein>
<evidence type="ECO:0000313" key="4">
    <source>
        <dbReference type="Proteomes" id="UP000631694"/>
    </source>
</evidence>
<feature type="domain" description="GmrSD restriction endonucleases N-terminal" evidence="1">
    <location>
        <begin position="19"/>
        <end position="258"/>
    </location>
</feature>
<dbReference type="PANTHER" id="PTHR35149:SF1">
    <property type="entry name" value="DUF5655 DOMAIN-CONTAINING PROTEIN"/>
    <property type="match status" value="1"/>
</dbReference>
<keyword evidence="4" id="KW-1185">Reference proteome</keyword>
<dbReference type="InterPro" id="IPR011089">
    <property type="entry name" value="GmrSD_C"/>
</dbReference>
<dbReference type="InterPro" id="IPR004919">
    <property type="entry name" value="GmrSD_N"/>
</dbReference>
<dbReference type="PANTHER" id="PTHR35149">
    <property type="entry name" value="SLL5132 PROTEIN"/>
    <property type="match status" value="1"/>
</dbReference>
<organism evidence="3 4">
    <name type="scientific">Methylobrevis albus</name>
    <dbReference type="NCBI Taxonomy" id="2793297"/>
    <lineage>
        <taxon>Bacteria</taxon>
        <taxon>Pseudomonadati</taxon>
        <taxon>Pseudomonadota</taxon>
        <taxon>Alphaproteobacteria</taxon>
        <taxon>Hyphomicrobiales</taxon>
        <taxon>Pleomorphomonadaceae</taxon>
        <taxon>Methylobrevis</taxon>
    </lineage>
</organism>
<evidence type="ECO:0000259" key="2">
    <source>
        <dbReference type="Pfam" id="PF07510"/>
    </source>
</evidence>
<dbReference type="Pfam" id="PF07510">
    <property type="entry name" value="GmrSD_C"/>
    <property type="match status" value="1"/>
</dbReference>
<dbReference type="EMBL" id="JADZLT010000056">
    <property type="protein sequence ID" value="MBH0240003.1"/>
    <property type="molecule type" value="Genomic_DNA"/>
</dbReference>
<name>A0A931I681_9HYPH</name>
<dbReference type="RefSeq" id="WP_197313067.1">
    <property type="nucleotide sequence ID" value="NZ_JADZLT010000056.1"/>
</dbReference>
<evidence type="ECO:0000259" key="1">
    <source>
        <dbReference type="Pfam" id="PF03235"/>
    </source>
</evidence>
<proteinExistence type="predicted"/>
<feature type="domain" description="GmrSD restriction endonucleases C-terminal" evidence="2">
    <location>
        <begin position="464"/>
        <end position="602"/>
    </location>
</feature>
<dbReference type="AlphaFoldDB" id="A0A931I681"/>
<comment type="caution">
    <text evidence="3">The sequence shown here is derived from an EMBL/GenBank/DDBJ whole genome shotgun (WGS) entry which is preliminary data.</text>
</comment>
<reference evidence="3" key="1">
    <citation type="submission" date="2020-12" db="EMBL/GenBank/DDBJ databases">
        <title>Methylobrevis albus sp. nov., isolated from fresh water lack sediment.</title>
        <authorList>
            <person name="Zou Q."/>
        </authorList>
    </citation>
    <scope>NUCLEOTIDE SEQUENCE</scope>
    <source>
        <strain evidence="3">L22</strain>
    </source>
</reference>